<dbReference type="InterPro" id="IPR040079">
    <property type="entry name" value="Glutathione_S-Trfase"/>
</dbReference>
<dbReference type="PROSITE" id="PS50404">
    <property type="entry name" value="GST_NTER"/>
    <property type="match status" value="1"/>
</dbReference>
<dbReference type="CDD" id="cd03192">
    <property type="entry name" value="GST_C_Sigma_like"/>
    <property type="match status" value="1"/>
</dbReference>
<dbReference type="PROSITE" id="PS50405">
    <property type="entry name" value="GST_CTER"/>
    <property type="match status" value="1"/>
</dbReference>
<sequence>MSSKYTLNYFNIQGKAEVARLLFHCKGVEFTDNQINFEDWPSQKTDRSRFPMGQMPTLEVDGHVFCQSAAINAYLAETFGLYGANTSDRLIINQVIETMNDLWSDYYDIWKNMSLDNEQRKAAFAELLVKDTTKLKLTFLESLLKHNHDGHGFFVGDSITLGDLVFYHTTGMADKSLLNGFPLLTELNNRVRHSAELKSYLDSRTHPPMP</sequence>
<gene>
    <name evidence="4" type="primary">LOC136084536</name>
</gene>
<feature type="domain" description="GST C-terminal" evidence="2">
    <location>
        <begin position="85"/>
        <end position="210"/>
    </location>
</feature>
<organism evidence="3 4">
    <name type="scientific">Hydra vulgaris</name>
    <name type="common">Hydra</name>
    <name type="synonym">Hydra attenuata</name>
    <dbReference type="NCBI Taxonomy" id="6087"/>
    <lineage>
        <taxon>Eukaryota</taxon>
        <taxon>Metazoa</taxon>
        <taxon>Cnidaria</taxon>
        <taxon>Hydrozoa</taxon>
        <taxon>Hydroidolina</taxon>
        <taxon>Anthoathecata</taxon>
        <taxon>Aplanulata</taxon>
        <taxon>Hydridae</taxon>
        <taxon>Hydra</taxon>
    </lineage>
</organism>
<dbReference type="PANTHER" id="PTHR11571:SF150">
    <property type="entry name" value="GLUTATHIONE S-TRANSFERASE"/>
    <property type="match status" value="1"/>
</dbReference>
<dbReference type="SUPFAM" id="SSF47616">
    <property type="entry name" value="GST C-terminal domain-like"/>
    <property type="match status" value="1"/>
</dbReference>
<dbReference type="Gene3D" id="3.40.30.10">
    <property type="entry name" value="Glutaredoxin"/>
    <property type="match status" value="1"/>
</dbReference>
<protein>
    <submittedName>
        <fullName evidence="4">S-crystallin 4-like</fullName>
    </submittedName>
</protein>
<evidence type="ECO:0000313" key="3">
    <source>
        <dbReference type="Proteomes" id="UP001652625"/>
    </source>
</evidence>
<dbReference type="GeneID" id="136084536"/>
<dbReference type="PANTHER" id="PTHR11571">
    <property type="entry name" value="GLUTATHIONE S-TRANSFERASE"/>
    <property type="match status" value="1"/>
</dbReference>
<dbReference type="SFLD" id="SFLDG01205">
    <property type="entry name" value="AMPS.1"/>
    <property type="match status" value="1"/>
</dbReference>
<keyword evidence="3" id="KW-1185">Reference proteome</keyword>
<evidence type="ECO:0000313" key="4">
    <source>
        <dbReference type="RefSeq" id="XP_065660720.1"/>
    </source>
</evidence>
<dbReference type="InterPro" id="IPR036282">
    <property type="entry name" value="Glutathione-S-Trfase_C_sf"/>
</dbReference>
<dbReference type="InterPro" id="IPR050213">
    <property type="entry name" value="GST_superfamily"/>
</dbReference>
<dbReference type="SFLD" id="SFLDS00019">
    <property type="entry name" value="Glutathione_Transferase_(cytos"/>
    <property type="match status" value="1"/>
</dbReference>
<evidence type="ECO:0000259" key="1">
    <source>
        <dbReference type="PROSITE" id="PS50404"/>
    </source>
</evidence>
<dbReference type="Proteomes" id="UP001652625">
    <property type="component" value="Chromosome 09"/>
</dbReference>
<name>A0ABM4CG78_HYDVU</name>
<proteinExistence type="predicted"/>
<dbReference type="Pfam" id="PF14497">
    <property type="entry name" value="GST_C_3"/>
    <property type="match status" value="1"/>
</dbReference>
<feature type="domain" description="GST N-terminal" evidence="1">
    <location>
        <begin position="3"/>
        <end position="83"/>
    </location>
</feature>
<dbReference type="InterPro" id="IPR004046">
    <property type="entry name" value="GST_C"/>
</dbReference>
<dbReference type="CDD" id="cd03039">
    <property type="entry name" value="GST_N_Sigma_like"/>
    <property type="match status" value="1"/>
</dbReference>
<dbReference type="InterPro" id="IPR010987">
    <property type="entry name" value="Glutathione-S-Trfase_C-like"/>
</dbReference>
<reference evidence="4" key="1">
    <citation type="submission" date="2025-08" db="UniProtKB">
        <authorList>
            <consortium name="RefSeq"/>
        </authorList>
    </citation>
    <scope>IDENTIFICATION</scope>
</reference>
<dbReference type="Gene3D" id="1.20.1050.10">
    <property type="match status" value="1"/>
</dbReference>
<evidence type="ECO:0000259" key="2">
    <source>
        <dbReference type="PROSITE" id="PS50405"/>
    </source>
</evidence>
<dbReference type="InterPro" id="IPR036249">
    <property type="entry name" value="Thioredoxin-like_sf"/>
</dbReference>
<dbReference type="Pfam" id="PF02798">
    <property type="entry name" value="GST_N"/>
    <property type="match status" value="1"/>
</dbReference>
<dbReference type="RefSeq" id="XP_065660720.1">
    <property type="nucleotide sequence ID" value="XM_065804648.1"/>
</dbReference>
<dbReference type="SUPFAM" id="SSF52833">
    <property type="entry name" value="Thioredoxin-like"/>
    <property type="match status" value="1"/>
</dbReference>
<dbReference type="SFLD" id="SFLDG00363">
    <property type="entry name" value="AMPS_(cytGST):_Alpha-__Mu-__Pi"/>
    <property type="match status" value="1"/>
</dbReference>
<dbReference type="InterPro" id="IPR004045">
    <property type="entry name" value="Glutathione_S-Trfase_N"/>
</dbReference>
<accession>A0ABM4CG78</accession>